<dbReference type="InterPro" id="IPR036322">
    <property type="entry name" value="WD40_repeat_dom_sf"/>
</dbReference>
<evidence type="ECO:0000256" key="3">
    <source>
        <dbReference type="ARBA" id="ARBA00022574"/>
    </source>
</evidence>
<comment type="subcellular location">
    <subcellularLocation>
        <location evidence="1">Nucleus</location>
        <location evidence="1">Nucleolus</location>
    </subcellularLocation>
</comment>
<keyword evidence="5" id="KW-0539">Nucleus</keyword>
<dbReference type="OrthoDB" id="1935146at2759"/>
<evidence type="ECO:0000256" key="2">
    <source>
        <dbReference type="ARBA" id="ARBA00022552"/>
    </source>
</evidence>
<proteinExistence type="inferred from homology"/>
<name>A0A238BW95_9BILA</name>
<feature type="compositionally biased region" description="Acidic residues" evidence="7">
    <location>
        <begin position="38"/>
        <end position="49"/>
    </location>
</feature>
<reference evidence="8 9" key="1">
    <citation type="submission" date="2015-12" db="EMBL/GenBank/DDBJ databases">
        <title>Draft genome of the nematode, Onchocerca flexuosa.</title>
        <authorList>
            <person name="Mitreva M."/>
        </authorList>
    </citation>
    <scope>NUCLEOTIDE SEQUENCE [LARGE SCALE GENOMIC DNA]</scope>
    <source>
        <strain evidence="8">Red Deer</strain>
    </source>
</reference>
<feature type="compositionally biased region" description="Basic and acidic residues" evidence="7">
    <location>
        <begin position="1"/>
        <end position="25"/>
    </location>
</feature>
<evidence type="ECO:0000313" key="8">
    <source>
        <dbReference type="EMBL" id="OZC08995.1"/>
    </source>
</evidence>
<evidence type="ECO:0000256" key="5">
    <source>
        <dbReference type="ARBA" id="ARBA00023242"/>
    </source>
</evidence>
<dbReference type="InterPro" id="IPR045161">
    <property type="entry name" value="Utp18"/>
</dbReference>
<keyword evidence="4" id="KW-0677">Repeat</keyword>
<feature type="compositionally biased region" description="Basic and acidic residues" evidence="7">
    <location>
        <begin position="50"/>
        <end position="62"/>
    </location>
</feature>
<evidence type="ECO:0000256" key="1">
    <source>
        <dbReference type="ARBA" id="ARBA00004604"/>
    </source>
</evidence>
<dbReference type="SUPFAM" id="SSF50978">
    <property type="entry name" value="WD40 repeat-like"/>
    <property type="match status" value="1"/>
</dbReference>
<dbReference type="PANTHER" id="PTHR18359">
    <property type="entry name" value="WD-REPEAT PROTEIN-RELATED"/>
    <property type="match status" value="1"/>
</dbReference>
<keyword evidence="3" id="KW-0853">WD repeat</keyword>
<feature type="region of interest" description="Disordered" evidence="7">
    <location>
        <begin position="1"/>
        <end position="62"/>
    </location>
</feature>
<dbReference type="AlphaFoldDB" id="A0A238BW95"/>
<dbReference type="InterPro" id="IPR015943">
    <property type="entry name" value="WD40/YVTN_repeat-like_dom_sf"/>
</dbReference>
<dbReference type="GO" id="GO:0032040">
    <property type="term" value="C:small-subunit processome"/>
    <property type="evidence" value="ECO:0007669"/>
    <property type="project" value="TreeGrafter"/>
</dbReference>
<evidence type="ECO:0000256" key="7">
    <source>
        <dbReference type="SAM" id="MobiDB-lite"/>
    </source>
</evidence>
<dbReference type="PANTHER" id="PTHR18359:SF0">
    <property type="entry name" value="U3 SMALL NUCLEOLAR RNA-ASSOCIATED PROTEIN 18 HOMOLOG"/>
    <property type="match status" value="1"/>
</dbReference>
<keyword evidence="9" id="KW-1185">Reference proteome</keyword>
<dbReference type="Gene3D" id="2.130.10.10">
    <property type="entry name" value="YVTN repeat-like/Quinoprotein amine dehydrogenase"/>
    <property type="match status" value="1"/>
</dbReference>
<evidence type="ECO:0008006" key="10">
    <source>
        <dbReference type="Google" id="ProtNLM"/>
    </source>
</evidence>
<dbReference type="Proteomes" id="UP000242913">
    <property type="component" value="Unassembled WGS sequence"/>
</dbReference>
<dbReference type="InterPro" id="IPR001680">
    <property type="entry name" value="WD40_rpt"/>
</dbReference>
<organism evidence="8 9">
    <name type="scientific">Onchocerca flexuosa</name>
    <dbReference type="NCBI Taxonomy" id="387005"/>
    <lineage>
        <taxon>Eukaryota</taxon>
        <taxon>Metazoa</taxon>
        <taxon>Ecdysozoa</taxon>
        <taxon>Nematoda</taxon>
        <taxon>Chromadorea</taxon>
        <taxon>Rhabditida</taxon>
        <taxon>Spirurina</taxon>
        <taxon>Spiruromorpha</taxon>
        <taxon>Filarioidea</taxon>
        <taxon>Onchocercidae</taxon>
        <taxon>Onchocerca</taxon>
    </lineage>
</organism>
<comment type="similarity">
    <text evidence="6">Belongs to the WD repeat UTP18 family.</text>
</comment>
<keyword evidence="2" id="KW-0698">rRNA processing</keyword>
<evidence type="ECO:0000256" key="6">
    <source>
        <dbReference type="ARBA" id="ARBA00025767"/>
    </source>
</evidence>
<gene>
    <name evidence="8" type="ORF">X798_03925</name>
</gene>
<dbReference type="EMBL" id="KZ269998">
    <property type="protein sequence ID" value="OZC08995.1"/>
    <property type="molecule type" value="Genomic_DNA"/>
</dbReference>
<dbReference type="GO" id="GO:0034388">
    <property type="term" value="C:Pwp2p-containing subcomplex of 90S preribosome"/>
    <property type="evidence" value="ECO:0007669"/>
    <property type="project" value="TreeGrafter"/>
</dbReference>
<accession>A0A238BW95</accession>
<evidence type="ECO:0000256" key="4">
    <source>
        <dbReference type="ARBA" id="ARBA00022737"/>
    </source>
</evidence>
<sequence>MQTLDKEMVRQKRRNKDREEEDRLAKKLFGSSAGFPDGFDDSSDDDDEKEGTFKAEEEVSKKPVWQDEDDEIQEAVVDVPLHHRKMHIRKATDAINQKITPKEYEGRLREVFCHSSGAAPAWSQSSFCESKKTQHAHSDDDDLEDALHEMTAFTGKCVSSSKSLTKGVINVKRLDNITRGHRFGKKPMRALQFHPNRKVLMCAGENGLLSLFEIGMPETEETFLQNVQFKAFPITNAFFTADGSKIIVGSKKKESLFCYDLLNGKVMQMRAPYEMTKMNMGHFSLSSDGKYIAVLAYNEVHILTATIKIRFQSSEYVGALTASTKIACVKFFPNDSSTVFALGENGQVFMWNIRKPKEQQTFYDEGSVRGTVIRISENGQYIACGSNTGIVNLYDSADVLKNSFPKPIKVFDNLTTSIDCMTFNTDSQILSVSSSIKNNSIRLMHIGSRTVYTNFPSRDMSLGKVTVTDFSPKSAYMGVGDDRGFLSLFRLSHFTTY</sequence>
<protein>
    <recommendedName>
        <fullName evidence="10">WD_REPEATS_REGION domain-containing protein</fullName>
    </recommendedName>
</protein>
<evidence type="ECO:0000313" key="9">
    <source>
        <dbReference type="Proteomes" id="UP000242913"/>
    </source>
</evidence>
<dbReference type="GO" id="GO:0006364">
    <property type="term" value="P:rRNA processing"/>
    <property type="evidence" value="ECO:0007669"/>
    <property type="project" value="UniProtKB-KW"/>
</dbReference>
<dbReference type="SMART" id="SM00320">
    <property type="entry name" value="WD40"/>
    <property type="match status" value="3"/>
</dbReference>